<evidence type="ECO:0000259" key="1">
    <source>
        <dbReference type="PROSITE" id="PS51186"/>
    </source>
</evidence>
<reference evidence="2 3" key="1">
    <citation type="submission" date="2019-06" db="EMBL/GenBank/DDBJ databases">
        <title>Sequencing the genomes of 1000 actinobacteria strains.</title>
        <authorList>
            <person name="Klenk H.-P."/>
        </authorList>
    </citation>
    <scope>NUCLEOTIDE SEQUENCE [LARGE SCALE GENOMIC DNA]</scope>
    <source>
        <strain evidence="2 3">DSM 44826</strain>
    </source>
</reference>
<dbReference type="PANTHER" id="PTHR43792:SF16">
    <property type="entry name" value="N-ACETYLTRANSFERASE DOMAIN-CONTAINING PROTEIN"/>
    <property type="match status" value="1"/>
</dbReference>
<proteinExistence type="predicted"/>
<dbReference type="PROSITE" id="PS51186">
    <property type="entry name" value="GNAT"/>
    <property type="match status" value="1"/>
</dbReference>
<dbReference type="EMBL" id="VIWT01000004">
    <property type="protein sequence ID" value="TWF82970.1"/>
    <property type="molecule type" value="Genomic_DNA"/>
</dbReference>
<sequence>MSVTLEVAPAGDAPGLLLRPWQAGDLPDLVAAYQDPGMRQWLFHRVADEADGRRWLAEQEAAWADGTRYAFAVLGESGGPIANMVLKDVADDRDTAEVGYWTSAAARGRGVAPRALAAVAEWAFGLPRRTPLTSLVLMHAVDNTASCRVAEKAGFALGEVLAPRPPDFPTEGHRHLRTA</sequence>
<keyword evidence="2" id="KW-0808">Transferase</keyword>
<dbReference type="Gene3D" id="3.40.630.30">
    <property type="match status" value="1"/>
</dbReference>
<name>A0A561T787_9ACTN</name>
<comment type="caution">
    <text evidence="2">The sequence shown here is derived from an EMBL/GenBank/DDBJ whole genome shotgun (WGS) entry which is preliminary data.</text>
</comment>
<gene>
    <name evidence="2" type="ORF">FHX73_14453</name>
</gene>
<accession>A0A561T787</accession>
<evidence type="ECO:0000313" key="2">
    <source>
        <dbReference type="EMBL" id="TWF82970.1"/>
    </source>
</evidence>
<dbReference type="Pfam" id="PF13302">
    <property type="entry name" value="Acetyltransf_3"/>
    <property type="match status" value="1"/>
</dbReference>
<dbReference type="OrthoDB" id="2061990at2"/>
<dbReference type="GO" id="GO:0016747">
    <property type="term" value="F:acyltransferase activity, transferring groups other than amino-acyl groups"/>
    <property type="evidence" value="ECO:0007669"/>
    <property type="project" value="InterPro"/>
</dbReference>
<dbReference type="InterPro" id="IPR051531">
    <property type="entry name" value="N-acetyltransferase"/>
</dbReference>
<dbReference type="RefSeq" id="WP_145910223.1">
    <property type="nucleotide sequence ID" value="NZ_BAAAMZ010000009.1"/>
</dbReference>
<protein>
    <submittedName>
        <fullName evidence="2">RimJ/RimL family protein N-acetyltransferase</fullName>
    </submittedName>
</protein>
<dbReference type="Proteomes" id="UP000317940">
    <property type="component" value="Unassembled WGS sequence"/>
</dbReference>
<dbReference type="PANTHER" id="PTHR43792">
    <property type="entry name" value="GNAT FAMILY, PUTATIVE (AFU_ORTHOLOGUE AFUA_3G00765)-RELATED-RELATED"/>
    <property type="match status" value="1"/>
</dbReference>
<dbReference type="InterPro" id="IPR016181">
    <property type="entry name" value="Acyl_CoA_acyltransferase"/>
</dbReference>
<evidence type="ECO:0000313" key="3">
    <source>
        <dbReference type="Proteomes" id="UP000317940"/>
    </source>
</evidence>
<keyword evidence="3" id="KW-1185">Reference proteome</keyword>
<feature type="domain" description="N-acetyltransferase" evidence="1">
    <location>
        <begin position="16"/>
        <end position="179"/>
    </location>
</feature>
<dbReference type="InterPro" id="IPR000182">
    <property type="entry name" value="GNAT_dom"/>
</dbReference>
<dbReference type="SUPFAM" id="SSF55729">
    <property type="entry name" value="Acyl-CoA N-acyltransferases (Nat)"/>
    <property type="match status" value="1"/>
</dbReference>
<organism evidence="2 3">
    <name type="scientific">Kitasatospora viridis</name>
    <dbReference type="NCBI Taxonomy" id="281105"/>
    <lineage>
        <taxon>Bacteria</taxon>
        <taxon>Bacillati</taxon>
        <taxon>Actinomycetota</taxon>
        <taxon>Actinomycetes</taxon>
        <taxon>Kitasatosporales</taxon>
        <taxon>Streptomycetaceae</taxon>
        <taxon>Kitasatospora</taxon>
    </lineage>
</organism>
<dbReference type="AlphaFoldDB" id="A0A561T787"/>